<name>A0A8C5Q4Z0_9ANUR</name>
<keyword evidence="5" id="KW-1185">Reference proteome</keyword>
<sequence>MRNAVPCNLHGLGSRNCATLGDICTLHPYVDLRSVTLAQNNVSKVLKRDVQESDEESLRVKEQSILELGGLLAKTGQAAELGGLLKYVRPFLNSISKAKAARLVRSLLDLFLDMEAATGQEVELCLECIEWAKAEKRTFLRQALEARLVSLYFDTKRYQEALQLGSQLLRELKKMDDKALLVEVQLLESKTYHALSNLPKARAALTSARTTANAIYCPPKLQAALDMQSGIIHAAEEKDWKTAYSYFYEAFEGYDSIDSPRAMTALKYMLLCKIMLNTPEDVQALVSGKLALRYAGRQTEALKSVAQASKNRSLANFEKALTDYKAELREDPIITTHLAKLYDNLLEQNLIRVIEPFSRVQIDHISILIKLSKVNLFVVRFLSRGFSLLFSSFTGILDQGEGVLIIFDEPPVDKTYEAALETIQNMSKVVDSLYNKAKKLT</sequence>
<dbReference type="InterPro" id="IPR040773">
    <property type="entry name" value="Rpn6_N"/>
</dbReference>
<dbReference type="Pfam" id="PF18055">
    <property type="entry name" value="RPN6_N"/>
    <property type="match status" value="1"/>
</dbReference>
<dbReference type="GO" id="GO:0000502">
    <property type="term" value="C:proteasome complex"/>
    <property type="evidence" value="ECO:0007669"/>
    <property type="project" value="UniProtKB-KW"/>
</dbReference>
<protein>
    <submittedName>
        <fullName evidence="4">Proteasome 26S subunit, non-ATPase 11</fullName>
    </submittedName>
</protein>
<dbReference type="InterPro" id="IPR011990">
    <property type="entry name" value="TPR-like_helical_dom_sf"/>
</dbReference>
<dbReference type="InterPro" id="IPR040780">
    <property type="entry name" value="Rpn6_C_helix"/>
</dbReference>
<dbReference type="SUPFAM" id="SSF46785">
    <property type="entry name" value="Winged helix' DNA-binding domain"/>
    <property type="match status" value="1"/>
</dbReference>
<dbReference type="Ensembl" id="ENSLLET00000034013.1">
    <property type="protein sequence ID" value="ENSLLEP00000032750.1"/>
    <property type="gene ID" value="ENSLLEG00000020400.1"/>
</dbReference>
<dbReference type="SMART" id="SM00088">
    <property type="entry name" value="PINT"/>
    <property type="match status" value="1"/>
</dbReference>
<dbReference type="Pfam" id="PF01399">
    <property type="entry name" value="PCI"/>
    <property type="match status" value="1"/>
</dbReference>
<evidence type="ECO:0000256" key="2">
    <source>
        <dbReference type="ARBA" id="ARBA00022942"/>
    </source>
</evidence>
<evidence type="ECO:0000256" key="1">
    <source>
        <dbReference type="ARBA" id="ARBA00007454"/>
    </source>
</evidence>
<dbReference type="Pfam" id="PF18503">
    <property type="entry name" value="RPN6_C_helix"/>
    <property type="match status" value="1"/>
</dbReference>
<dbReference type="Gene3D" id="1.25.40.570">
    <property type="match status" value="1"/>
</dbReference>
<dbReference type="PANTHER" id="PTHR10678">
    <property type="entry name" value="26S PROTEASOME NON-ATPASE REGULATORY SUBUNIT 11/COP9 SIGNALOSOME COMPLEX SUBUNIT 2"/>
    <property type="match status" value="1"/>
</dbReference>
<gene>
    <name evidence="4" type="primary">PSMD11</name>
</gene>
<evidence type="ECO:0000313" key="5">
    <source>
        <dbReference type="Proteomes" id="UP000694569"/>
    </source>
</evidence>
<dbReference type="InterPro" id="IPR050871">
    <property type="entry name" value="26S_Proteasome/COP9_Components"/>
</dbReference>
<keyword evidence="2" id="KW-0647">Proteasome</keyword>
<dbReference type="InterPro" id="IPR036390">
    <property type="entry name" value="WH_DNA-bd_sf"/>
</dbReference>
<dbReference type="GeneTree" id="ENSGT00530000063301"/>
<evidence type="ECO:0000259" key="3">
    <source>
        <dbReference type="SMART" id="SM00088"/>
    </source>
</evidence>
<accession>A0A8C5Q4Z0</accession>
<organism evidence="4 5">
    <name type="scientific">Leptobrachium leishanense</name>
    <name type="common">Leishan spiny toad</name>
    <dbReference type="NCBI Taxonomy" id="445787"/>
    <lineage>
        <taxon>Eukaryota</taxon>
        <taxon>Metazoa</taxon>
        <taxon>Chordata</taxon>
        <taxon>Craniata</taxon>
        <taxon>Vertebrata</taxon>
        <taxon>Euteleostomi</taxon>
        <taxon>Amphibia</taxon>
        <taxon>Batrachia</taxon>
        <taxon>Anura</taxon>
        <taxon>Pelobatoidea</taxon>
        <taxon>Megophryidae</taxon>
        <taxon>Leptobrachium</taxon>
    </lineage>
</organism>
<reference evidence="4" key="2">
    <citation type="submission" date="2025-09" db="UniProtKB">
        <authorList>
            <consortium name="Ensembl"/>
        </authorList>
    </citation>
    <scope>IDENTIFICATION</scope>
</reference>
<dbReference type="FunFam" id="1.25.40.570:FF:000003">
    <property type="entry name" value="26S proteasome non-ATPase regulatory subunit 11"/>
    <property type="match status" value="1"/>
</dbReference>
<proteinExistence type="inferred from homology"/>
<dbReference type="Proteomes" id="UP000694569">
    <property type="component" value="Unplaced"/>
</dbReference>
<comment type="similarity">
    <text evidence="1">Belongs to the proteasome subunit S9 family.</text>
</comment>
<dbReference type="SMART" id="SM00753">
    <property type="entry name" value="PAM"/>
    <property type="match status" value="1"/>
</dbReference>
<dbReference type="InterPro" id="IPR000717">
    <property type="entry name" value="PCI_dom"/>
</dbReference>
<dbReference type="AlphaFoldDB" id="A0A8C5Q4Z0"/>
<dbReference type="OrthoDB" id="1418352at2759"/>
<dbReference type="SUPFAM" id="SSF48452">
    <property type="entry name" value="TPR-like"/>
    <property type="match status" value="1"/>
</dbReference>
<feature type="domain" description="PCI" evidence="3">
    <location>
        <begin position="336"/>
        <end position="423"/>
    </location>
</feature>
<evidence type="ECO:0000313" key="4">
    <source>
        <dbReference type="Ensembl" id="ENSLLEP00000032750.1"/>
    </source>
</evidence>
<reference evidence="4" key="1">
    <citation type="submission" date="2025-08" db="UniProtKB">
        <authorList>
            <consortium name="Ensembl"/>
        </authorList>
    </citation>
    <scope>IDENTIFICATION</scope>
</reference>